<dbReference type="PANTHER" id="PTHR34822">
    <property type="entry name" value="GRPB DOMAIN PROTEIN (AFU_ORTHOLOGUE AFUA_1G01530)"/>
    <property type="match status" value="1"/>
</dbReference>
<proteinExistence type="predicted"/>
<reference evidence="1 2" key="1">
    <citation type="submission" date="2021-03" db="EMBL/GenBank/DDBJ databases">
        <title>Whole genome sequence of Metabacillus bambusae BG109.</title>
        <authorList>
            <person name="Jeong J.W."/>
        </authorList>
    </citation>
    <scope>NUCLEOTIDE SEQUENCE [LARGE SCALE GENOMIC DNA]</scope>
    <source>
        <strain evidence="1 2">BG109</strain>
    </source>
</reference>
<dbReference type="PANTHER" id="PTHR34822:SF1">
    <property type="entry name" value="GRPB FAMILY PROTEIN"/>
    <property type="match status" value="1"/>
</dbReference>
<dbReference type="RefSeq" id="WP_207975782.1">
    <property type="nucleotide sequence ID" value="NZ_JAGDEL010000003.1"/>
</dbReference>
<evidence type="ECO:0000313" key="2">
    <source>
        <dbReference type="Proteomes" id="UP000663981"/>
    </source>
</evidence>
<gene>
    <name evidence="1" type="ORF">I7822_05230</name>
</gene>
<dbReference type="Gene3D" id="3.30.460.10">
    <property type="entry name" value="Beta Polymerase, domain 2"/>
    <property type="match status" value="1"/>
</dbReference>
<comment type="caution">
    <text evidence="1">The sequence shown here is derived from an EMBL/GenBank/DDBJ whole genome shotgun (WGS) entry which is preliminary data.</text>
</comment>
<dbReference type="SUPFAM" id="SSF81301">
    <property type="entry name" value="Nucleotidyltransferase"/>
    <property type="match status" value="1"/>
</dbReference>
<protein>
    <submittedName>
        <fullName evidence="1">GrpB family protein</fullName>
    </submittedName>
</protein>
<sequence>MKVRLTEFSENWGQMFQNEAQFLKTIFENDIIKFEHFGSTAVRGMKAKPVIDMMCIVKDIEKVDKFNEKMANLGYDVAGEWGITGRRLFRKGGENRTHHIHFYQFDNQQIERHLIFRDYLRSNPEEVARYTRFKEELAENFHDTSEYSPAKKTFVKEMEQQALLWFAERQEKLNFEK</sequence>
<name>A0ABS3MYV2_9BACI</name>
<dbReference type="Proteomes" id="UP000663981">
    <property type="component" value="Unassembled WGS sequence"/>
</dbReference>
<dbReference type="InterPro" id="IPR007344">
    <property type="entry name" value="GrpB/CoaE"/>
</dbReference>
<accession>A0ABS3MYV2</accession>
<evidence type="ECO:0000313" key="1">
    <source>
        <dbReference type="EMBL" id="MBO1511085.1"/>
    </source>
</evidence>
<dbReference type="Pfam" id="PF04229">
    <property type="entry name" value="GrpB"/>
    <property type="match status" value="1"/>
</dbReference>
<keyword evidence="2" id="KW-1185">Reference proteome</keyword>
<dbReference type="InterPro" id="IPR043519">
    <property type="entry name" value="NT_sf"/>
</dbReference>
<organism evidence="1 2">
    <name type="scientific">Metabacillus bambusae</name>
    <dbReference type="NCBI Taxonomy" id="2795218"/>
    <lineage>
        <taxon>Bacteria</taxon>
        <taxon>Bacillati</taxon>
        <taxon>Bacillota</taxon>
        <taxon>Bacilli</taxon>
        <taxon>Bacillales</taxon>
        <taxon>Bacillaceae</taxon>
        <taxon>Metabacillus</taxon>
    </lineage>
</organism>
<dbReference type="EMBL" id="JAGDEL010000003">
    <property type="protein sequence ID" value="MBO1511085.1"/>
    <property type="molecule type" value="Genomic_DNA"/>
</dbReference>